<dbReference type="OrthoDB" id="9811006at2"/>
<proteinExistence type="inferred from homology"/>
<comment type="similarity">
    <text evidence="1">Belongs to the UPF0312 family.</text>
</comment>
<evidence type="ECO:0000313" key="3">
    <source>
        <dbReference type="EMBL" id="RRJ86575.1"/>
    </source>
</evidence>
<evidence type="ECO:0000259" key="2">
    <source>
        <dbReference type="SMART" id="SM00867"/>
    </source>
</evidence>
<name>A0A3P3VUT2_9MICO</name>
<dbReference type="Proteomes" id="UP000274391">
    <property type="component" value="Unassembled WGS sequence"/>
</dbReference>
<dbReference type="EMBL" id="RQVS01000008">
    <property type="protein sequence ID" value="RRJ86575.1"/>
    <property type="molecule type" value="Genomic_DNA"/>
</dbReference>
<dbReference type="InterPro" id="IPR036761">
    <property type="entry name" value="TTHA0802/YceI-like_sf"/>
</dbReference>
<dbReference type="PANTHER" id="PTHR34406">
    <property type="entry name" value="PROTEIN YCEI"/>
    <property type="match status" value="1"/>
</dbReference>
<dbReference type="AlphaFoldDB" id="A0A3P3VUT2"/>
<evidence type="ECO:0000256" key="1">
    <source>
        <dbReference type="ARBA" id="ARBA00008812"/>
    </source>
</evidence>
<protein>
    <submittedName>
        <fullName evidence="3">Polyisoprenoid-binding protein</fullName>
    </submittedName>
</protein>
<dbReference type="Gene3D" id="2.40.128.110">
    <property type="entry name" value="Lipid/polyisoprenoid-binding, YceI-like"/>
    <property type="match status" value="1"/>
</dbReference>
<dbReference type="InterPro" id="IPR007372">
    <property type="entry name" value="Lipid/polyisoprenoid-bd_YceI"/>
</dbReference>
<dbReference type="RefSeq" id="WP_124972297.1">
    <property type="nucleotide sequence ID" value="NZ_RQVS01000008.1"/>
</dbReference>
<comment type="caution">
    <text evidence="3">The sequence shown here is derived from an EMBL/GenBank/DDBJ whole genome shotgun (WGS) entry which is preliminary data.</text>
</comment>
<feature type="domain" description="Lipid/polyisoprenoid-binding YceI-like" evidence="2">
    <location>
        <begin position="11"/>
        <end position="178"/>
    </location>
</feature>
<accession>A0A3P3VUT2</accession>
<dbReference type="SMART" id="SM00867">
    <property type="entry name" value="YceI"/>
    <property type="match status" value="1"/>
</dbReference>
<gene>
    <name evidence="3" type="ORF">EG850_07965</name>
</gene>
<keyword evidence="4" id="KW-1185">Reference proteome</keyword>
<dbReference type="Pfam" id="PF04264">
    <property type="entry name" value="YceI"/>
    <property type="match status" value="1"/>
</dbReference>
<reference evidence="3 4" key="1">
    <citation type="submission" date="2018-11" db="EMBL/GenBank/DDBJ databases">
        <title>YIM 102482-1 draft genome.</title>
        <authorList>
            <person name="Li G."/>
            <person name="Jiang Y."/>
        </authorList>
    </citation>
    <scope>NUCLEOTIDE SEQUENCE [LARGE SCALE GENOMIC DNA]</scope>
    <source>
        <strain evidence="3 4">YIM 102482-1</strain>
    </source>
</reference>
<dbReference type="PANTHER" id="PTHR34406:SF1">
    <property type="entry name" value="PROTEIN YCEI"/>
    <property type="match status" value="1"/>
</dbReference>
<evidence type="ECO:0000313" key="4">
    <source>
        <dbReference type="Proteomes" id="UP000274391"/>
    </source>
</evidence>
<dbReference type="SUPFAM" id="SSF101874">
    <property type="entry name" value="YceI-like"/>
    <property type="match status" value="1"/>
</dbReference>
<organism evidence="3 4">
    <name type="scientific">Gulosibacter macacae</name>
    <dbReference type="NCBI Taxonomy" id="2488791"/>
    <lineage>
        <taxon>Bacteria</taxon>
        <taxon>Bacillati</taxon>
        <taxon>Actinomycetota</taxon>
        <taxon>Actinomycetes</taxon>
        <taxon>Micrococcales</taxon>
        <taxon>Microbacteriaceae</taxon>
        <taxon>Gulosibacter</taxon>
    </lineage>
</organism>
<sequence>MTIIEGLTPGTWVIDPAHTEVQFSVRHLAISKVRGKFEQFEGTIVTGEQIEDTKVNATVEVASVNTNMEQRDEHLRTSDFFKADEFPQITFVSTGVRVDGGDLIVTGDFTMRGVTKSIDFKVELGGTTTDGYGQKKAGFEAETKINRHDFGVAWNAPTEAGGLTLGDDVTIKIDGQATYQA</sequence>